<reference evidence="3 4" key="1">
    <citation type="submission" date="2017-10" db="EMBL/GenBank/DDBJ databases">
        <title>Comparative genomics in systemic dimorphic fungi from Ajellomycetaceae.</title>
        <authorList>
            <person name="Munoz J.F."/>
            <person name="Mcewen J.G."/>
            <person name="Clay O.K."/>
            <person name="Cuomo C.A."/>
        </authorList>
    </citation>
    <scope>NUCLEOTIDE SEQUENCE [LARGE SCALE GENOMIC DNA]</scope>
    <source>
        <strain evidence="3 4">UAMH7299</strain>
    </source>
</reference>
<dbReference type="EMBL" id="PDNA01000002">
    <property type="protein sequence ID" value="PGH27951.1"/>
    <property type="molecule type" value="Genomic_DNA"/>
</dbReference>
<comment type="caution">
    <text evidence="3">The sequence shown here is derived from an EMBL/GenBank/DDBJ whole genome shotgun (WGS) entry which is preliminary data.</text>
</comment>
<feature type="compositionally biased region" description="Basic and acidic residues" evidence="1">
    <location>
        <begin position="266"/>
        <end position="277"/>
    </location>
</feature>
<dbReference type="SUPFAM" id="SSF81383">
    <property type="entry name" value="F-box domain"/>
    <property type="match status" value="1"/>
</dbReference>
<organism evidence="3 4">
    <name type="scientific">Polytolypa hystricis (strain UAMH7299)</name>
    <dbReference type="NCBI Taxonomy" id="1447883"/>
    <lineage>
        <taxon>Eukaryota</taxon>
        <taxon>Fungi</taxon>
        <taxon>Dikarya</taxon>
        <taxon>Ascomycota</taxon>
        <taxon>Pezizomycotina</taxon>
        <taxon>Eurotiomycetes</taxon>
        <taxon>Eurotiomycetidae</taxon>
        <taxon>Onygenales</taxon>
        <taxon>Onygenales incertae sedis</taxon>
        <taxon>Polytolypa</taxon>
    </lineage>
</organism>
<dbReference type="Pfam" id="PF12937">
    <property type="entry name" value="F-box-like"/>
    <property type="match status" value="1"/>
</dbReference>
<dbReference type="AlphaFoldDB" id="A0A2B7Z3L6"/>
<evidence type="ECO:0000313" key="4">
    <source>
        <dbReference type="Proteomes" id="UP000224634"/>
    </source>
</evidence>
<dbReference type="PROSITE" id="PS50181">
    <property type="entry name" value="FBOX"/>
    <property type="match status" value="1"/>
</dbReference>
<evidence type="ECO:0000259" key="2">
    <source>
        <dbReference type="PROSITE" id="PS50181"/>
    </source>
</evidence>
<feature type="compositionally biased region" description="Basic and acidic residues" evidence="1">
    <location>
        <begin position="245"/>
        <end position="258"/>
    </location>
</feature>
<keyword evidence="4" id="KW-1185">Reference proteome</keyword>
<sequence length="368" mass="41004">MANSDQNARDTARTCLYSLPNEILVSILSPLSTRALLPIILVSHRLYALISRILHYRLSSTAPLHDYKLILECYHPSCKATEPYLFCNYLGTDGLEEEEGGKHAADGLSSVYENCAPTARLGRLEGLYSRFRPRPVEWDAKMRVRSSAPPVGAPMVAGGGGGGGAAGPTNGATAAEPFANRWTSNGNGNGLVSHSIILDGYEHFSQLCTMAHLVRKNAFPTRADLADGIVRLWRQWLAERARWDTDEKKKNKEEEGRRNGGVAGRDMQKADKSDVRARPKIPVQDDPSILWVDGLKTIGLKLRVEERTAQEQIPVLMHRDENITVNYEVEFEELVIRTTKLLFAVEKSREEEDYDHSKAVIFGTFTRA</sequence>
<feature type="domain" description="F-box" evidence="2">
    <location>
        <begin position="13"/>
        <end position="59"/>
    </location>
</feature>
<dbReference type="InterPro" id="IPR036047">
    <property type="entry name" value="F-box-like_dom_sf"/>
</dbReference>
<protein>
    <recommendedName>
        <fullName evidence="2">F-box domain-containing protein</fullName>
    </recommendedName>
</protein>
<dbReference type="Proteomes" id="UP000224634">
    <property type="component" value="Unassembled WGS sequence"/>
</dbReference>
<proteinExistence type="predicted"/>
<gene>
    <name evidence="3" type="ORF">AJ80_00205</name>
</gene>
<name>A0A2B7Z3L6_POLH7</name>
<feature type="region of interest" description="Disordered" evidence="1">
    <location>
        <begin position="245"/>
        <end position="277"/>
    </location>
</feature>
<dbReference type="OrthoDB" id="9981546at2759"/>
<evidence type="ECO:0000313" key="3">
    <source>
        <dbReference type="EMBL" id="PGH27951.1"/>
    </source>
</evidence>
<evidence type="ECO:0000256" key="1">
    <source>
        <dbReference type="SAM" id="MobiDB-lite"/>
    </source>
</evidence>
<accession>A0A2B7Z3L6</accession>
<dbReference type="InterPro" id="IPR001810">
    <property type="entry name" value="F-box_dom"/>
</dbReference>